<evidence type="ECO:0000313" key="2">
    <source>
        <dbReference type="Proteomes" id="UP001497497"/>
    </source>
</evidence>
<dbReference type="Proteomes" id="UP001497497">
    <property type="component" value="Unassembled WGS sequence"/>
</dbReference>
<keyword evidence="2" id="KW-1185">Reference proteome</keyword>
<protein>
    <submittedName>
        <fullName evidence="1">Uncharacterized protein</fullName>
    </submittedName>
</protein>
<sequence>RLYLKSEKLDVSRQKPQRNDDNCCVYHADWSTLGYDINKSS</sequence>
<organism evidence="1 2">
    <name type="scientific">Lymnaea stagnalis</name>
    <name type="common">Great pond snail</name>
    <name type="synonym">Helix stagnalis</name>
    <dbReference type="NCBI Taxonomy" id="6523"/>
    <lineage>
        <taxon>Eukaryota</taxon>
        <taxon>Metazoa</taxon>
        <taxon>Spiralia</taxon>
        <taxon>Lophotrochozoa</taxon>
        <taxon>Mollusca</taxon>
        <taxon>Gastropoda</taxon>
        <taxon>Heterobranchia</taxon>
        <taxon>Euthyneura</taxon>
        <taxon>Panpulmonata</taxon>
        <taxon>Hygrophila</taxon>
        <taxon>Lymnaeoidea</taxon>
        <taxon>Lymnaeidae</taxon>
        <taxon>Lymnaea</taxon>
    </lineage>
</organism>
<evidence type="ECO:0000313" key="1">
    <source>
        <dbReference type="EMBL" id="CAL1527774.1"/>
    </source>
</evidence>
<gene>
    <name evidence="1" type="ORF">GSLYS_00001944001</name>
</gene>
<dbReference type="EMBL" id="CAXITT010000022">
    <property type="protein sequence ID" value="CAL1527774.1"/>
    <property type="molecule type" value="Genomic_DNA"/>
</dbReference>
<name>A0AAV2H4Q3_LYMST</name>
<feature type="non-terminal residue" evidence="1">
    <location>
        <position position="1"/>
    </location>
</feature>
<feature type="non-terminal residue" evidence="1">
    <location>
        <position position="41"/>
    </location>
</feature>
<reference evidence="1 2" key="1">
    <citation type="submission" date="2024-04" db="EMBL/GenBank/DDBJ databases">
        <authorList>
            <consortium name="Genoscope - CEA"/>
            <person name="William W."/>
        </authorList>
    </citation>
    <scope>NUCLEOTIDE SEQUENCE [LARGE SCALE GENOMIC DNA]</scope>
</reference>
<dbReference type="AlphaFoldDB" id="A0AAV2H4Q3"/>
<comment type="caution">
    <text evidence="1">The sequence shown here is derived from an EMBL/GenBank/DDBJ whole genome shotgun (WGS) entry which is preliminary data.</text>
</comment>
<accession>A0AAV2H4Q3</accession>
<proteinExistence type="predicted"/>